<gene>
    <name evidence="2" type="ORF">DWV92_04685</name>
</gene>
<dbReference type="Proteomes" id="UP000265970">
    <property type="component" value="Unassembled WGS sequence"/>
</dbReference>
<feature type="region of interest" description="Disordered" evidence="1">
    <location>
        <begin position="34"/>
        <end position="69"/>
    </location>
</feature>
<accession>A0A395XGP3</accession>
<dbReference type="AlphaFoldDB" id="A0A395XGP3"/>
<organism evidence="2 3">
    <name type="scientific">Bifidobacterium pseudolongum</name>
    <dbReference type="NCBI Taxonomy" id="1694"/>
    <lineage>
        <taxon>Bacteria</taxon>
        <taxon>Bacillati</taxon>
        <taxon>Actinomycetota</taxon>
        <taxon>Actinomycetes</taxon>
        <taxon>Bifidobacteriales</taxon>
        <taxon>Bifidobacteriaceae</taxon>
        <taxon>Bifidobacterium</taxon>
    </lineage>
</organism>
<reference evidence="2 3" key="1">
    <citation type="submission" date="2018-08" db="EMBL/GenBank/DDBJ databases">
        <title>A genome reference for cultivated species of the human gut microbiota.</title>
        <authorList>
            <person name="Zou Y."/>
            <person name="Xue W."/>
            <person name="Luo G."/>
        </authorList>
    </citation>
    <scope>NUCLEOTIDE SEQUENCE [LARGE SCALE GENOMIC DNA]</scope>
    <source>
        <strain evidence="2 3">AF13-3LB</strain>
    </source>
</reference>
<name>A0A395XGP3_9BIFI</name>
<proteinExistence type="predicted"/>
<evidence type="ECO:0000313" key="2">
    <source>
        <dbReference type="EMBL" id="RGW09901.1"/>
    </source>
</evidence>
<evidence type="ECO:0008006" key="4">
    <source>
        <dbReference type="Google" id="ProtNLM"/>
    </source>
</evidence>
<dbReference type="EMBL" id="QRZV01000002">
    <property type="protein sequence ID" value="RGW09901.1"/>
    <property type="molecule type" value="Genomic_DNA"/>
</dbReference>
<evidence type="ECO:0000256" key="1">
    <source>
        <dbReference type="SAM" id="MobiDB-lite"/>
    </source>
</evidence>
<comment type="caution">
    <text evidence="2">The sequence shown here is derived from an EMBL/GenBank/DDBJ whole genome shotgun (WGS) entry which is preliminary data.</text>
</comment>
<feature type="compositionally biased region" description="Basic and acidic residues" evidence="1">
    <location>
        <begin position="34"/>
        <end position="60"/>
    </location>
</feature>
<evidence type="ECO:0000313" key="3">
    <source>
        <dbReference type="Proteomes" id="UP000265970"/>
    </source>
</evidence>
<protein>
    <recommendedName>
        <fullName evidence="4">Terminase small subunit</fullName>
    </recommendedName>
</protein>
<sequence length="163" mass="18315">MLCVCGTDYEPHAGRGRPSKYCSSVCRKQAQRLRDKLGARPAATRKEQLERAGHEDRAGETWEYSGDDIPANRRHDFDRLAARKLDDDRETVLRRSQRKLQQVIDDPDTPKAAIAKLVETLIDVTAKLEAVKDEDGGGDDLLDLFDNNQEEAEHDDTIGAEIV</sequence>